<gene>
    <name evidence="2" type="ORF">CIT31_15675</name>
</gene>
<feature type="compositionally biased region" description="Polar residues" evidence="1">
    <location>
        <begin position="60"/>
        <end position="69"/>
    </location>
</feature>
<proteinExistence type="predicted"/>
<sequence>MSARKPTPDSQCRAGLNALSPDRLSTVERLSEIASILAAGLVRLRARQSSRLSGERENSSVDFTANQSGHAAELEPVENGA</sequence>
<evidence type="ECO:0000256" key="1">
    <source>
        <dbReference type="SAM" id="MobiDB-lite"/>
    </source>
</evidence>
<accession>A0A271KK00</accession>
<name>A0A271KK00_9HYPH</name>
<dbReference type="AlphaFoldDB" id="A0A271KK00"/>
<comment type="caution">
    <text evidence="2">The sequence shown here is derived from an EMBL/GenBank/DDBJ whole genome shotgun (WGS) entry which is preliminary data.</text>
</comment>
<reference evidence="2 3" key="1">
    <citation type="submission" date="2017-08" db="EMBL/GenBank/DDBJ databases">
        <title>Mesorhizobium wenxinae sp. nov., a novel rhizobial species isolated from root nodules of chickpea (Cicer arietinum L.).</title>
        <authorList>
            <person name="Zhang J."/>
        </authorList>
    </citation>
    <scope>NUCLEOTIDE SEQUENCE [LARGE SCALE GENOMIC DNA]</scope>
    <source>
        <strain evidence="3">WYCCWR 10019</strain>
    </source>
</reference>
<evidence type="ECO:0000313" key="2">
    <source>
        <dbReference type="EMBL" id="PAP95437.1"/>
    </source>
</evidence>
<protein>
    <submittedName>
        <fullName evidence="2">Uncharacterized protein</fullName>
    </submittedName>
</protein>
<dbReference type="EMBL" id="NPKH01000020">
    <property type="protein sequence ID" value="PAP95437.1"/>
    <property type="molecule type" value="Genomic_DNA"/>
</dbReference>
<evidence type="ECO:0000313" key="3">
    <source>
        <dbReference type="Proteomes" id="UP000215931"/>
    </source>
</evidence>
<organism evidence="2 3">
    <name type="scientific">Mesorhizobium wenxiniae</name>
    <dbReference type="NCBI Taxonomy" id="2014805"/>
    <lineage>
        <taxon>Bacteria</taxon>
        <taxon>Pseudomonadati</taxon>
        <taxon>Pseudomonadota</taxon>
        <taxon>Alphaproteobacteria</taxon>
        <taxon>Hyphomicrobiales</taxon>
        <taxon>Phyllobacteriaceae</taxon>
        <taxon>Mesorhizobium</taxon>
    </lineage>
</organism>
<dbReference type="OrthoDB" id="8453810at2"/>
<dbReference type="Proteomes" id="UP000215931">
    <property type="component" value="Unassembled WGS sequence"/>
</dbReference>
<keyword evidence="3" id="KW-1185">Reference proteome</keyword>
<feature type="region of interest" description="Disordered" evidence="1">
    <location>
        <begin position="47"/>
        <end position="81"/>
    </location>
</feature>